<dbReference type="GO" id="GO:0020037">
    <property type="term" value="F:heme binding"/>
    <property type="evidence" value="ECO:0007669"/>
    <property type="project" value="InterPro"/>
</dbReference>
<sequence>MIPITVYLAIVLVGIVAAYFKFLFRIRRDNEPPIPKGHFIWGNGEQFHKNAVKFLHDTRKKLGDIFTIRLFHQHLTVLMDPHSYDRMVKEKNFDFDVIQRQVNHNVFSFALTDARKMIKEAGKTVKGPYLNKGMNQYAKYLNDAYVDVNARTEMDPVKGDWHTDGLRSFNAKTLFSALFFTIFGKMDKGTPFEPNTVFKHFDAFHKYFNYLWLGMPVNMFPEALKSLKFLCDQPGSQDFLKREDLSEYIRFSMNFMLEHGQTEQDIIGHNLVYLHVNYNTFRMAFWAIYQLMEHPEALEALRNEVQELIKKREDCENENGEIELSLEDVDRLPILDSITKETLRVSGGVFMVRAVVKDTEFETEDGQKYNLRKGDKVAMYPPAIHKDPEIFENPDEYKYDRFVDATFYKNGKVVKNPILAFGSLCPGKKYALCQAKWFMLSLVNAFDFELCEGEKTECDINYHGHEILPPTNDVQIRYRLREGHKKLIFV</sequence>
<keyword evidence="17" id="KW-0812">Transmembrane</keyword>
<keyword evidence="18" id="KW-1185">Reference proteome</keyword>
<dbReference type="GeneID" id="111110307"/>
<comment type="cofactor">
    <cofactor evidence="1 13 14">
        <name>heme</name>
        <dbReference type="ChEBI" id="CHEBI:30413"/>
    </cofactor>
</comment>
<evidence type="ECO:0000256" key="12">
    <source>
        <dbReference type="ARBA" id="ARBA00023221"/>
    </source>
</evidence>
<reference evidence="19" key="1">
    <citation type="submission" date="2025-08" db="UniProtKB">
        <authorList>
            <consortium name="RefSeq"/>
        </authorList>
    </citation>
    <scope>IDENTIFICATION</scope>
    <source>
        <tissue evidence="19">Whole sample</tissue>
    </source>
</reference>
<evidence type="ECO:0000256" key="16">
    <source>
        <dbReference type="SAM" id="Coils"/>
    </source>
</evidence>
<dbReference type="Proteomes" id="UP000694844">
    <property type="component" value="Chromosome 8"/>
</dbReference>
<keyword evidence="11 13" id="KW-0472">Membrane</keyword>
<feature type="binding site" evidence="15">
    <location>
        <position position="111"/>
    </location>
    <ligand>
        <name>substrate</name>
    </ligand>
</feature>
<gene>
    <name evidence="19" type="primary">LOC111110307</name>
</gene>
<evidence type="ECO:0000256" key="1">
    <source>
        <dbReference type="ARBA" id="ARBA00001971"/>
    </source>
</evidence>
<dbReference type="GO" id="GO:0008395">
    <property type="term" value="F:steroid hydroxylase activity"/>
    <property type="evidence" value="ECO:0007669"/>
    <property type="project" value="TreeGrafter"/>
</dbReference>
<evidence type="ECO:0000256" key="6">
    <source>
        <dbReference type="ARBA" id="ARBA00022723"/>
    </source>
</evidence>
<dbReference type="PANTHER" id="PTHR24304">
    <property type="entry name" value="CYTOCHROME P450 FAMILY 7"/>
    <property type="match status" value="1"/>
</dbReference>
<dbReference type="GO" id="GO:0016705">
    <property type="term" value="F:oxidoreductase activity, acting on paired donors, with incorporation or reduction of molecular oxygen"/>
    <property type="evidence" value="ECO:0007669"/>
    <property type="project" value="InterPro"/>
</dbReference>
<dbReference type="AlphaFoldDB" id="A0A8B8BGF9"/>
<evidence type="ECO:0000256" key="15">
    <source>
        <dbReference type="PIRSR" id="PIRSR000047-2"/>
    </source>
</evidence>
<dbReference type="InterPro" id="IPR050529">
    <property type="entry name" value="CYP450_sterol_14alpha_dmase"/>
</dbReference>
<dbReference type="SUPFAM" id="SSF48264">
    <property type="entry name" value="Cytochrome P450"/>
    <property type="match status" value="1"/>
</dbReference>
<keyword evidence="16" id="KW-0175">Coiled coil</keyword>
<keyword evidence="7 13" id="KW-0256">Endoplasmic reticulum</keyword>
<dbReference type="GO" id="GO:0005506">
    <property type="term" value="F:iron ion binding"/>
    <property type="evidence" value="ECO:0007669"/>
    <property type="project" value="InterPro"/>
</dbReference>
<keyword evidence="17" id="KW-1133">Transmembrane helix</keyword>
<dbReference type="OrthoDB" id="6692864at2759"/>
<dbReference type="InterPro" id="IPR002403">
    <property type="entry name" value="Cyt_P450_E_grp-IV"/>
</dbReference>
<proteinExistence type="inferred from homology"/>
<evidence type="ECO:0000313" key="18">
    <source>
        <dbReference type="Proteomes" id="UP000694844"/>
    </source>
</evidence>
<dbReference type="GO" id="GO:0006699">
    <property type="term" value="P:bile acid biosynthetic process"/>
    <property type="evidence" value="ECO:0007669"/>
    <property type="project" value="TreeGrafter"/>
</dbReference>
<dbReference type="RefSeq" id="XP_022302452.1">
    <property type="nucleotide sequence ID" value="XM_022446744.1"/>
</dbReference>
<evidence type="ECO:0000256" key="3">
    <source>
        <dbReference type="ARBA" id="ARBA00004860"/>
    </source>
</evidence>
<dbReference type="KEGG" id="cvn:111110307"/>
<evidence type="ECO:0000256" key="14">
    <source>
        <dbReference type="PIRSR" id="PIRSR000047-1"/>
    </source>
</evidence>
<dbReference type="InterPro" id="IPR036396">
    <property type="entry name" value="Cyt_P450_sf"/>
</dbReference>
<evidence type="ECO:0000256" key="8">
    <source>
        <dbReference type="ARBA" id="ARBA00023002"/>
    </source>
</evidence>
<dbReference type="GO" id="GO:0042632">
    <property type="term" value="P:cholesterol homeostasis"/>
    <property type="evidence" value="ECO:0007669"/>
    <property type="project" value="TreeGrafter"/>
</dbReference>
<keyword evidence="6 13" id="KW-0479">Metal-binding</keyword>
<dbReference type="PRINTS" id="PR00465">
    <property type="entry name" value="EP450IV"/>
</dbReference>
<evidence type="ECO:0000256" key="13">
    <source>
        <dbReference type="PIRNR" id="PIRNR000047"/>
    </source>
</evidence>
<feature type="binding site" evidence="15">
    <location>
        <position position="279"/>
    </location>
    <ligand>
        <name>substrate</name>
    </ligand>
</feature>
<evidence type="ECO:0000256" key="2">
    <source>
        <dbReference type="ARBA" id="ARBA00004586"/>
    </source>
</evidence>
<evidence type="ECO:0000256" key="9">
    <source>
        <dbReference type="ARBA" id="ARBA00023004"/>
    </source>
</evidence>
<organism evidence="18 19">
    <name type="scientific">Crassostrea virginica</name>
    <name type="common">Eastern oyster</name>
    <dbReference type="NCBI Taxonomy" id="6565"/>
    <lineage>
        <taxon>Eukaryota</taxon>
        <taxon>Metazoa</taxon>
        <taxon>Spiralia</taxon>
        <taxon>Lophotrochozoa</taxon>
        <taxon>Mollusca</taxon>
        <taxon>Bivalvia</taxon>
        <taxon>Autobranchia</taxon>
        <taxon>Pteriomorphia</taxon>
        <taxon>Ostreida</taxon>
        <taxon>Ostreoidea</taxon>
        <taxon>Ostreidae</taxon>
        <taxon>Crassostrea</taxon>
    </lineage>
</organism>
<keyword evidence="10" id="KW-0443">Lipid metabolism</keyword>
<name>A0A8B8BGF9_CRAVI</name>
<protein>
    <submittedName>
        <fullName evidence="19">Cholesterol 7-alpha-monooxygenase-like</fullName>
    </submittedName>
</protein>
<dbReference type="PIRSF" id="PIRSF000047">
    <property type="entry name" value="Cytochrome_CYPVIIA1"/>
    <property type="match status" value="1"/>
</dbReference>
<accession>A0A8B8BGF9</accession>
<evidence type="ECO:0000256" key="10">
    <source>
        <dbReference type="ARBA" id="ARBA00023098"/>
    </source>
</evidence>
<feature type="transmembrane region" description="Helical" evidence="17">
    <location>
        <begin position="6"/>
        <end position="24"/>
    </location>
</feature>
<dbReference type="InterPro" id="IPR024204">
    <property type="entry name" value="Cyt_P450_CYP7A1-type"/>
</dbReference>
<keyword evidence="12" id="KW-0753">Steroid metabolism</keyword>
<evidence type="ECO:0000256" key="5">
    <source>
        <dbReference type="ARBA" id="ARBA00022617"/>
    </source>
</evidence>
<evidence type="ECO:0000256" key="4">
    <source>
        <dbReference type="ARBA" id="ARBA00010617"/>
    </source>
</evidence>
<comment type="similarity">
    <text evidence="4 13">Belongs to the cytochrome P450 family.</text>
</comment>
<feature type="binding site" description="axial binding residue" evidence="14">
    <location>
        <position position="425"/>
    </location>
    <ligand>
        <name>heme</name>
        <dbReference type="ChEBI" id="CHEBI:30413"/>
    </ligand>
    <ligandPart>
        <name>Fe</name>
        <dbReference type="ChEBI" id="CHEBI:18248"/>
    </ligandPart>
</feature>
<dbReference type="PANTHER" id="PTHR24304:SF4">
    <property type="entry name" value="CYTOCHROME P450"/>
    <property type="match status" value="1"/>
</dbReference>
<feature type="coiled-coil region" evidence="16">
    <location>
        <begin position="291"/>
        <end position="325"/>
    </location>
</feature>
<keyword evidence="9 13" id="KW-0408">Iron</keyword>
<evidence type="ECO:0000313" key="19">
    <source>
        <dbReference type="RefSeq" id="XP_022302452.1"/>
    </source>
</evidence>
<dbReference type="GO" id="GO:0005789">
    <property type="term" value="C:endoplasmic reticulum membrane"/>
    <property type="evidence" value="ECO:0007669"/>
    <property type="project" value="UniProtKB-SubCell"/>
</dbReference>
<comment type="subcellular location">
    <subcellularLocation>
        <location evidence="2 13">Endoplasmic reticulum membrane</location>
    </subcellularLocation>
</comment>
<comment type="pathway">
    <text evidence="3">Lipid metabolism; bile acid biosynthesis.</text>
</comment>
<dbReference type="Pfam" id="PF00067">
    <property type="entry name" value="p450"/>
    <property type="match status" value="2"/>
</dbReference>
<evidence type="ECO:0000256" key="17">
    <source>
        <dbReference type="SAM" id="Phobius"/>
    </source>
</evidence>
<dbReference type="Gene3D" id="1.10.630.10">
    <property type="entry name" value="Cytochrome P450"/>
    <property type="match status" value="1"/>
</dbReference>
<evidence type="ECO:0000256" key="11">
    <source>
        <dbReference type="ARBA" id="ARBA00023136"/>
    </source>
</evidence>
<keyword evidence="8" id="KW-0560">Oxidoreductase</keyword>
<feature type="binding site" evidence="15">
    <location>
        <position position="376"/>
    </location>
    <ligand>
        <name>substrate</name>
    </ligand>
</feature>
<evidence type="ECO:0000256" key="7">
    <source>
        <dbReference type="ARBA" id="ARBA00022824"/>
    </source>
</evidence>
<dbReference type="InterPro" id="IPR001128">
    <property type="entry name" value="Cyt_P450"/>
</dbReference>
<keyword evidence="5 13" id="KW-0349">Heme</keyword>